<evidence type="ECO:0000256" key="2">
    <source>
        <dbReference type="ARBA" id="ARBA00022801"/>
    </source>
</evidence>
<evidence type="ECO:0000256" key="4">
    <source>
        <dbReference type="PIRSR" id="PIRSR001227-1"/>
    </source>
</evidence>
<dbReference type="Gene3D" id="1.10.1400.10">
    <property type="match status" value="1"/>
</dbReference>
<dbReference type="AlphaFoldDB" id="A0A1F7WSR9"/>
<proteinExistence type="inferred from homology"/>
<dbReference type="InterPro" id="IPR002692">
    <property type="entry name" value="S45"/>
</dbReference>
<gene>
    <name evidence="7" type="ORF">A2008_02955</name>
</gene>
<keyword evidence="2" id="KW-0378">Hydrolase</keyword>
<feature type="binding site" evidence="5">
    <location>
        <position position="354"/>
    </location>
    <ligand>
        <name>Ca(2+)</name>
        <dbReference type="ChEBI" id="CHEBI:29108"/>
    </ligand>
</feature>
<keyword evidence="3" id="KW-0865">Zymogen</keyword>
<evidence type="ECO:0000256" key="3">
    <source>
        <dbReference type="ARBA" id="ARBA00023145"/>
    </source>
</evidence>
<dbReference type="PANTHER" id="PTHR34218">
    <property type="entry name" value="PEPTIDASE S45 PENICILLIN AMIDASE"/>
    <property type="match status" value="1"/>
</dbReference>
<keyword evidence="5" id="KW-0479">Metal-binding</keyword>
<feature type="binding site" evidence="5">
    <location>
        <position position="185"/>
    </location>
    <ligand>
        <name>Ca(2+)</name>
        <dbReference type="ChEBI" id="CHEBI:29108"/>
    </ligand>
</feature>
<feature type="chain" id="PRO_5009533567" description="Penicillin amidase" evidence="6">
    <location>
        <begin position="25"/>
        <end position="822"/>
    </location>
</feature>
<feature type="active site" description="Nucleophile" evidence="4">
    <location>
        <position position="279"/>
    </location>
</feature>
<protein>
    <recommendedName>
        <fullName evidence="9">Penicillin amidase</fullName>
    </recommendedName>
</protein>
<reference evidence="7 8" key="1">
    <citation type="journal article" date="2016" name="Nat. Commun.">
        <title>Thousands of microbial genomes shed light on interconnected biogeochemical processes in an aquifer system.</title>
        <authorList>
            <person name="Anantharaman K."/>
            <person name="Brown C.T."/>
            <person name="Hug L.A."/>
            <person name="Sharon I."/>
            <person name="Castelle C.J."/>
            <person name="Probst A.J."/>
            <person name="Thomas B.C."/>
            <person name="Singh A."/>
            <person name="Wilkins M.J."/>
            <person name="Karaoz U."/>
            <person name="Brodie E.L."/>
            <person name="Williams K.H."/>
            <person name="Hubbard S.S."/>
            <person name="Banfield J.F."/>
        </authorList>
    </citation>
    <scope>NUCLEOTIDE SEQUENCE [LARGE SCALE GENOMIC DNA]</scope>
</reference>
<feature type="binding site" evidence="5">
    <location>
        <position position="531"/>
    </location>
    <ligand>
        <name>Ca(2+)</name>
        <dbReference type="ChEBI" id="CHEBI:29108"/>
    </ligand>
</feature>
<dbReference type="InterPro" id="IPR014395">
    <property type="entry name" value="Pen/GL7ACA/AHL_acylase"/>
</dbReference>
<evidence type="ECO:0000256" key="6">
    <source>
        <dbReference type="SAM" id="SignalP"/>
    </source>
</evidence>
<dbReference type="PIRSF" id="PIRSF001227">
    <property type="entry name" value="Pen_acylase"/>
    <property type="match status" value="1"/>
</dbReference>
<dbReference type="InterPro" id="IPR043147">
    <property type="entry name" value="Penicillin_amidase_A-knob"/>
</dbReference>
<dbReference type="Pfam" id="PF01804">
    <property type="entry name" value="Penicil_amidase"/>
    <property type="match status" value="1"/>
</dbReference>
<evidence type="ECO:0008006" key="9">
    <source>
        <dbReference type="Google" id="ProtNLM"/>
    </source>
</evidence>
<name>A0A1F7WSR9_9BACT</name>
<comment type="cofactor">
    <cofactor evidence="5">
        <name>Ca(2+)</name>
        <dbReference type="ChEBI" id="CHEBI:29108"/>
    </cofactor>
    <text evidence="5">Binds 1 Ca(2+) ion per dimer.</text>
</comment>
<sequence>MKLFSLVKSVLICALMALILSAGAAEASDAAVLNDSLSPVRIIRDEYGVPHVYAKNIFDLYFGYGYVTAEDRLFQIEMLRRSVSGGVSEVLGKDFIELDKSSLRDGYGAAEIERRIEKLDPVCVKLLEMFALGINKKIAEIRKTPGALPAEFKKFGFAPKDWSAVDAASVYIGTMAVRYSDFTSEMDNMALLKKLKEKFGEKKAMEIFEDITPVNDENSATTITDAPGCPDHGKCSRGAAISLPDTASFSCNVAAGYRSDLTGRKNALAKLGLPVKLGSYTYLISAKRSETGAAILASGPQMGFFNPAYLIEVGLHSPEIDIIGTTTPCYMNIMFGMNRDLAFTATAGVGNLTDVYMEKLNPENHDEYLFNKEFLKFEKRIFEIKVKGRKRPVKVEFLRSVHGPVFAIDKKSGVAYSRKRAWEGLELESMFHWMAAVNAKNFGEMKFHFSKNPISINLFAVNRHGETYHYLSGRYPVRNPSFDDRLPLPGDGSAEWRGYLPGETNPSSKNEAEGFIANWNSRPTADFRNGDLSTQWGPDQRTILLQDYLRKKEKYGLADLYDLQKKIGYTDLRAYIYAPMISKFVKSAYNGGENKSVGRVAGILSAWNFERRDDNRDGFYDAPAVAVFDALWRELMDSLFADELADMLWTVESETFWTQSILLYYTLQSAVDGVARLGHDYTNGHGLKSVLNGAAERAMAKLEKEYGSADASKWLKPAQKLVFETANFVKVPQADASSAIETFMVNRGTESHFVELGRGYTVAYNINPPGQSGYVASYPAYSSKHTHDQMDLFIDYKGYKPMRFDLGDIIQNKSFEKFIFKN</sequence>
<dbReference type="STRING" id="1817813.A2008_02955"/>
<dbReference type="Gene3D" id="1.10.287.150">
    <property type="match status" value="1"/>
</dbReference>
<evidence type="ECO:0000313" key="8">
    <source>
        <dbReference type="Proteomes" id="UP000178735"/>
    </source>
</evidence>
<dbReference type="GO" id="GO:0017000">
    <property type="term" value="P:antibiotic biosynthetic process"/>
    <property type="evidence" value="ECO:0007669"/>
    <property type="project" value="InterPro"/>
</dbReference>
<evidence type="ECO:0000313" key="7">
    <source>
        <dbReference type="EMBL" id="OGM05806.1"/>
    </source>
</evidence>
<comment type="similarity">
    <text evidence="1">Belongs to the peptidase S45 family.</text>
</comment>
<dbReference type="Proteomes" id="UP000178735">
    <property type="component" value="Unassembled WGS sequence"/>
</dbReference>
<dbReference type="Gene3D" id="2.30.120.10">
    <property type="match status" value="1"/>
</dbReference>
<keyword evidence="6" id="KW-0732">Signal</keyword>
<keyword evidence="5" id="KW-0106">Calcium</keyword>
<dbReference type="SUPFAM" id="SSF56235">
    <property type="entry name" value="N-terminal nucleophile aminohydrolases (Ntn hydrolases)"/>
    <property type="match status" value="1"/>
</dbReference>
<accession>A0A1F7WSR9</accession>
<evidence type="ECO:0000256" key="1">
    <source>
        <dbReference type="ARBA" id="ARBA00006586"/>
    </source>
</evidence>
<dbReference type="PANTHER" id="PTHR34218:SF4">
    <property type="entry name" value="ACYL-HOMOSERINE LACTONE ACYLASE QUIP"/>
    <property type="match status" value="1"/>
</dbReference>
<evidence type="ECO:0000256" key="5">
    <source>
        <dbReference type="PIRSR" id="PIRSR001227-2"/>
    </source>
</evidence>
<dbReference type="GO" id="GO:0046872">
    <property type="term" value="F:metal ion binding"/>
    <property type="evidence" value="ECO:0007669"/>
    <property type="project" value="UniProtKB-KW"/>
</dbReference>
<organism evidence="7 8">
    <name type="scientific">Candidatus Wallbacteria bacterium GWC2_49_35</name>
    <dbReference type="NCBI Taxonomy" id="1817813"/>
    <lineage>
        <taxon>Bacteria</taxon>
        <taxon>Candidatus Walliibacteriota</taxon>
    </lineage>
</organism>
<dbReference type="GO" id="GO:0016811">
    <property type="term" value="F:hydrolase activity, acting on carbon-nitrogen (but not peptide) bonds, in linear amides"/>
    <property type="evidence" value="ECO:0007669"/>
    <property type="project" value="InterPro"/>
</dbReference>
<dbReference type="InterPro" id="IPR023343">
    <property type="entry name" value="Penicillin_amidase_dom1"/>
</dbReference>
<feature type="signal peptide" evidence="6">
    <location>
        <begin position="1"/>
        <end position="24"/>
    </location>
</feature>
<dbReference type="EMBL" id="MGFH01000096">
    <property type="protein sequence ID" value="OGM05806.1"/>
    <property type="molecule type" value="Genomic_DNA"/>
</dbReference>
<dbReference type="Gene3D" id="3.60.20.10">
    <property type="entry name" value="Glutamine Phosphoribosylpyrophosphate, subunit 1, domain 1"/>
    <property type="match status" value="1"/>
</dbReference>
<dbReference type="InterPro" id="IPR043146">
    <property type="entry name" value="Penicillin_amidase_N_B-knob"/>
</dbReference>
<dbReference type="Gene3D" id="1.10.439.10">
    <property type="entry name" value="Penicillin Amidohydrolase, domain 1"/>
    <property type="match status" value="1"/>
</dbReference>
<comment type="caution">
    <text evidence="7">The sequence shown here is derived from an EMBL/GenBank/DDBJ whole genome shotgun (WGS) entry which is preliminary data.</text>
</comment>
<dbReference type="InterPro" id="IPR029055">
    <property type="entry name" value="Ntn_hydrolases_N"/>
</dbReference>